<protein>
    <submittedName>
        <fullName evidence="1">Uncharacterized protein</fullName>
    </submittedName>
</protein>
<gene>
    <name evidence="1" type="ORF">AVEN_195678_1</name>
</gene>
<organism evidence="1 2">
    <name type="scientific">Araneus ventricosus</name>
    <name type="common">Orbweaver spider</name>
    <name type="synonym">Epeira ventricosa</name>
    <dbReference type="NCBI Taxonomy" id="182803"/>
    <lineage>
        <taxon>Eukaryota</taxon>
        <taxon>Metazoa</taxon>
        <taxon>Ecdysozoa</taxon>
        <taxon>Arthropoda</taxon>
        <taxon>Chelicerata</taxon>
        <taxon>Arachnida</taxon>
        <taxon>Araneae</taxon>
        <taxon>Araneomorphae</taxon>
        <taxon>Entelegynae</taxon>
        <taxon>Araneoidea</taxon>
        <taxon>Araneidae</taxon>
        <taxon>Araneus</taxon>
    </lineage>
</organism>
<comment type="caution">
    <text evidence="1">The sequence shown here is derived from an EMBL/GenBank/DDBJ whole genome shotgun (WGS) entry which is preliminary data.</text>
</comment>
<evidence type="ECO:0000313" key="2">
    <source>
        <dbReference type="Proteomes" id="UP000499080"/>
    </source>
</evidence>
<proteinExistence type="predicted"/>
<keyword evidence="2" id="KW-1185">Reference proteome</keyword>
<name>A0A4Y2B8M0_ARAVE</name>
<evidence type="ECO:0000313" key="1">
    <source>
        <dbReference type="EMBL" id="GBL88702.1"/>
    </source>
</evidence>
<dbReference type="EMBL" id="BGPR01000061">
    <property type="protein sequence ID" value="GBL88702.1"/>
    <property type="molecule type" value="Genomic_DNA"/>
</dbReference>
<reference evidence="1 2" key="1">
    <citation type="journal article" date="2019" name="Sci. Rep.">
        <title>Orb-weaving spider Araneus ventricosus genome elucidates the spidroin gene catalogue.</title>
        <authorList>
            <person name="Kono N."/>
            <person name="Nakamura H."/>
            <person name="Ohtoshi R."/>
            <person name="Moran D.A.P."/>
            <person name="Shinohara A."/>
            <person name="Yoshida Y."/>
            <person name="Fujiwara M."/>
            <person name="Mori M."/>
            <person name="Tomita M."/>
            <person name="Arakawa K."/>
        </authorList>
    </citation>
    <scope>NUCLEOTIDE SEQUENCE [LARGE SCALE GENOMIC DNA]</scope>
</reference>
<accession>A0A4Y2B8M0</accession>
<dbReference type="Proteomes" id="UP000499080">
    <property type="component" value="Unassembled WGS sequence"/>
</dbReference>
<sequence length="96" mass="10671">MRAPAETAKSFLSVWPPSTVFRKGARLKPLDPVEVSKSVPGTSGHKIWWIIHRPDCTHGQADPLGQGWRTNGTRAIDGTRHNILGTPPFTKFTMMH</sequence>
<dbReference type="AlphaFoldDB" id="A0A4Y2B8M0"/>